<evidence type="ECO:0000313" key="14">
    <source>
        <dbReference type="Proteomes" id="UP000234439"/>
    </source>
</evidence>
<comment type="caution">
    <text evidence="11">The sequence shown here is derived from an EMBL/GenBank/DDBJ whole genome shotgun (WGS) entry which is preliminary data.</text>
</comment>
<evidence type="ECO:0000256" key="3">
    <source>
        <dbReference type="ARBA" id="ARBA00022729"/>
    </source>
</evidence>
<evidence type="ECO:0000259" key="8">
    <source>
        <dbReference type="Pfam" id="PF02753"/>
    </source>
</evidence>
<dbReference type="PRINTS" id="PR00969">
    <property type="entry name" value="CHAPERONPILI"/>
</dbReference>
<dbReference type="InterPro" id="IPR016148">
    <property type="entry name" value="Pili_assmbl_chaperone_C"/>
</dbReference>
<dbReference type="Proteomes" id="UP000258253">
    <property type="component" value="Unassembled WGS sequence"/>
</dbReference>
<dbReference type="Proteomes" id="UP000234439">
    <property type="component" value="Unassembled WGS sequence"/>
</dbReference>
<dbReference type="Proteomes" id="UP000259975">
    <property type="component" value="Unassembled WGS sequence"/>
</dbReference>
<proteinExistence type="inferred from homology"/>
<evidence type="ECO:0000313" key="18">
    <source>
        <dbReference type="Proteomes" id="UP000479475"/>
    </source>
</evidence>
<dbReference type="AlphaFoldDB" id="A0A0C7KFS1"/>
<evidence type="ECO:0000313" key="12">
    <source>
        <dbReference type="EMBL" id="SYH33813.1"/>
    </source>
</evidence>
<protein>
    <submittedName>
        <fullName evidence="11">Fimbrial protein</fullName>
    </submittedName>
    <submittedName>
        <fullName evidence="9">Molecular chaperone</fullName>
    </submittedName>
    <submittedName>
        <fullName evidence="10">Phytochrome sensor protein</fullName>
    </submittedName>
</protein>
<evidence type="ECO:0000256" key="5">
    <source>
        <dbReference type="ARBA" id="ARBA00023186"/>
    </source>
</evidence>
<dbReference type="EMBL" id="UKUT01000007">
    <property type="protein sequence ID" value="SYH33813.1"/>
    <property type="molecule type" value="Genomic_DNA"/>
</dbReference>
<evidence type="ECO:0000256" key="6">
    <source>
        <dbReference type="SAM" id="SignalP"/>
    </source>
</evidence>
<dbReference type="EMBL" id="JAAKYD010000018">
    <property type="protein sequence ID" value="NGN74269.1"/>
    <property type="molecule type" value="Genomic_DNA"/>
</dbReference>
<dbReference type="Pfam" id="PF00345">
    <property type="entry name" value="PapD_N"/>
    <property type="match status" value="1"/>
</dbReference>
<evidence type="ECO:0000256" key="2">
    <source>
        <dbReference type="ARBA" id="ARBA00007399"/>
    </source>
</evidence>
<dbReference type="Pfam" id="PF02753">
    <property type="entry name" value="PapD_C"/>
    <property type="match status" value="1"/>
</dbReference>
<keyword evidence="4" id="KW-0574">Periplasm</keyword>
<evidence type="ECO:0000256" key="1">
    <source>
        <dbReference type="ARBA" id="ARBA00004418"/>
    </source>
</evidence>
<comment type="subcellular location">
    <subcellularLocation>
        <location evidence="1">Periplasm</location>
    </subcellularLocation>
</comment>
<dbReference type="SUPFAM" id="SSF49584">
    <property type="entry name" value="Periplasmic chaperone C-domain"/>
    <property type="match status" value="1"/>
</dbReference>
<dbReference type="InterPro" id="IPR050643">
    <property type="entry name" value="Periplasmic_pilus_chap"/>
</dbReference>
<dbReference type="Proteomes" id="UP000479475">
    <property type="component" value="Unassembled WGS sequence"/>
</dbReference>
<reference evidence="9 18" key="3">
    <citation type="submission" date="2020-02" db="EMBL/GenBank/DDBJ databases">
        <title>Klebsiella pneumoniae genome sequencing and assembly.</title>
        <authorList>
            <person name="Starkova P.S."/>
            <person name="Sulyan O.S."/>
            <person name="Likholetova D.V."/>
            <person name="Ageevets V.A."/>
            <person name="Lazareva I.V."/>
            <person name="Sopova J.V."/>
            <person name="Sidorenko S.V."/>
        </authorList>
    </citation>
    <scope>NUCLEOTIDE SEQUENCE [LARGE SCALE GENOMIC DNA]</scope>
    <source>
        <strain evidence="9 18">2429</strain>
    </source>
</reference>
<dbReference type="PANTHER" id="PTHR30251:SF0">
    <property type="entry name" value="FIMBRIAL CHAPERONE PROTEIN ELFD-RELATED"/>
    <property type="match status" value="1"/>
</dbReference>
<gene>
    <name evidence="11" type="primary">fimC_4</name>
    <name evidence="13" type="synonym">fimC_5</name>
    <name evidence="10" type="ORF">B6I68_11665</name>
    <name evidence="9" type="ORF">G4V31_19310</name>
    <name evidence="11" type="ORF">SAMEA3499901_04973</name>
    <name evidence="12" type="ORF">SAMEA3515122_03474</name>
    <name evidence="13" type="ORF">SAMEA3538828_04029</name>
</gene>
<dbReference type="EMBL" id="UKGE01000030">
    <property type="protein sequence ID" value="SXN33916.1"/>
    <property type="molecule type" value="Genomic_DNA"/>
</dbReference>
<dbReference type="Gene3D" id="2.60.40.10">
    <property type="entry name" value="Immunoglobulins"/>
    <property type="match status" value="2"/>
</dbReference>
<dbReference type="InterPro" id="IPR036316">
    <property type="entry name" value="Pili_assmbl_chap_C_dom_sf"/>
</dbReference>
<feature type="signal peptide" evidence="6">
    <location>
        <begin position="1"/>
        <end position="28"/>
    </location>
</feature>
<sequence length="254" mass="28455">MLRIFCLRQYRLMILLFSMFIISSPSYGSTGNNPDGIKLQSTRVIYPGESHNGITFTVTNNTAKPFLLQSRVIPWQADEQDNVSGNQSGGVPFIVLPPLQRLEASDALTLRIRLTRNTLPKDRESVFILSLKTIPGQEKNTDSASLTLAMQNNLKLFYRPEGMPEYDVSEFAREIRFISQSGELKVINPTPYYLTFRSLSVGKYPVEKNALSKMIPPFGEQRYPLSSGARGQVTWSLIDGEGRNTPEQVSVLSG</sequence>
<dbReference type="EMBL" id="NCMJ01000058">
    <property type="protein sequence ID" value="PLE27565.1"/>
    <property type="molecule type" value="Genomic_DNA"/>
</dbReference>
<keyword evidence="3 6" id="KW-0732">Signal</keyword>
<name>A0A0C7KFS1_KLEPN</name>
<dbReference type="RefSeq" id="WP_004181291.1">
    <property type="nucleotide sequence ID" value="NZ_AP018750.1"/>
</dbReference>
<evidence type="ECO:0000256" key="4">
    <source>
        <dbReference type="ARBA" id="ARBA00022764"/>
    </source>
</evidence>
<dbReference type="Proteomes" id="UP000258673">
    <property type="component" value="Unassembled WGS sequence"/>
</dbReference>
<accession>A0A0C7KFS1</accession>
<evidence type="ECO:0000313" key="9">
    <source>
        <dbReference type="EMBL" id="NGN74269.1"/>
    </source>
</evidence>
<organism evidence="11 17">
    <name type="scientific">Klebsiella pneumoniae</name>
    <dbReference type="NCBI Taxonomy" id="573"/>
    <lineage>
        <taxon>Bacteria</taxon>
        <taxon>Pseudomonadati</taxon>
        <taxon>Pseudomonadota</taxon>
        <taxon>Gammaproteobacteria</taxon>
        <taxon>Enterobacterales</taxon>
        <taxon>Enterobacteriaceae</taxon>
        <taxon>Klebsiella/Raoultella group</taxon>
        <taxon>Klebsiella</taxon>
        <taxon>Klebsiella pneumoniae complex</taxon>
    </lineage>
</organism>
<dbReference type="InterPro" id="IPR013783">
    <property type="entry name" value="Ig-like_fold"/>
</dbReference>
<reference evidence="15 16" key="2">
    <citation type="submission" date="2018-08" db="EMBL/GenBank/DDBJ databases">
        <authorList>
            <consortium name="Pathogen Informatics"/>
        </authorList>
    </citation>
    <scope>NUCLEOTIDE SEQUENCE [LARGE SCALE GENOMIC DNA]</scope>
    <source>
        <strain evidence="11 17">EuSCAPE_AT029</strain>
        <strain evidence="13 15">EuSCAPE_HU047</strain>
        <strain evidence="12 16">EuSCAPE_IT093</strain>
    </source>
</reference>
<feature type="domain" description="Pili assembly chaperone N-terminal" evidence="7">
    <location>
        <begin position="36"/>
        <end position="163"/>
    </location>
</feature>
<dbReference type="InterPro" id="IPR008962">
    <property type="entry name" value="PapD-like_sf"/>
</dbReference>
<evidence type="ECO:0000313" key="11">
    <source>
        <dbReference type="EMBL" id="SXN33916.1"/>
    </source>
</evidence>
<dbReference type="GO" id="GO:0071555">
    <property type="term" value="P:cell wall organization"/>
    <property type="evidence" value="ECO:0007669"/>
    <property type="project" value="InterPro"/>
</dbReference>
<dbReference type="PANTHER" id="PTHR30251">
    <property type="entry name" value="PILUS ASSEMBLY CHAPERONE"/>
    <property type="match status" value="1"/>
</dbReference>
<dbReference type="GO" id="GO:0030288">
    <property type="term" value="C:outer membrane-bounded periplasmic space"/>
    <property type="evidence" value="ECO:0007669"/>
    <property type="project" value="InterPro"/>
</dbReference>
<evidence type="ECO:0000313" key="16">
    <source>
        <dbReference type="Proteomes" id="UP000258673"/>
    </source>
</evidence>
<evidence type="ECO:0000313" key="10">
    <source>
        <dbReference type="EMBL" id="PLE27565.1"/>
    </source>
</evidence>
<evidence type="ECO:0000313" key="15">
    <source>
        <dbReference type="Proteomes" id="UP000258253"/>
    </source>
</evidence>
<dbReference type="KEGG" id="kpx:PMK1_00877"/>
<comment type="similarity">
    <text evidence="2">Belongs to the periplasmic pilus chaperone family.</text>
</comment>
<evidence type="ECO:0000313" key="17">
    <source>
        <dbReference type="Proteomes" id="UP000259975"/>
    </source>
</evidence>
<feature type="domain" description="Pili assembly chaperone C-terminal" evidence="8">
    <location>
        <begin position="187"/>
        <end position="244"/>
    </location>
</feature>
<dbReference type="InterPro" id="IPR001829">
    <property type="entry name" value="Pili_assmbl_chaperone_bac"/>
</dbReference>
<dbReference type="EMBL" id="ULCI01000017">
    <property type="protein sequence ID" value="SYR45052.1"/>
    <property type="molecule type" value="Genomic_DNA"/>
</dbReference>
<feature type="chain" id="PRO_5042677395" evidence="6">
    <location>
        <begin position="29"/>
        <end position="254"/>
    </location>
</feature>
<evidence type="ECO:0000259" key="7">
    <source>
        <dbReference type="Pfam" id="PF00345"/>
    </source>
</evidence>
<dbReference type="InterPro" id="IPR016147">
    <property type="entry name" value="Pili_assmbl_chaperone_N"/>
</dbReference>
<evidence type="ECO:0000313" key="13">
    <source>
        <dbReference type="EMBL" id="SYR45052.1"/>
    </source>
</evidence>
<dbReference type="SUPFAM" id="SSF49354">
    <property type="entry name" value="PapD-like"/>
    <property type="match status" value="1"/>
</dbReference>
<keyword evidence="5" id="KW-0143">Chaperone</keyword>
<reference evidence="10 14" key="1">
    <citation type="journal article" date="2017" name="J. Infect. Dis.">
        <title>An Analysis of the Epidemic of Klebsiella pneumoniae Carbapenemase-Producing K. pneumoniae: Convergence of Two Evolutionary Mechanisms Creates the Perfect Storm.</title>
        <authorList>
            <person name="Rojas L.J."/>
            <person name="Weinstock G.M."/>
            <person name="De La Cadena E."/>
            <person name="Diaz L."/>
            <person name="Rios R."/>
            <person name="Hanson B.M."/>
            <person name="Brown J.S."/>
            <person name="Vats P."/>
            <person name="Phillips D.S."/>
            <person name="Nguyen H."/>
            <person name="Hujer K.M."/>
            <person name="Correa A."/>
            <person name="Adams M.D."/>
            <person name="Perez F."/>
            <person name="Sodergren E."/>
            <person name="Narechania A."/>
            <person name="Planet P.J."/>
            <person name="Villegas M.V."/>
            <person name="Bonomo R.A."/>
            <person name="Arias C.A."/>
        </authorList>
    </citation>
    <scope>NUCLEOTIDE SEQUENCE [LARGE SCALE GENOMIC DNA]</scope>
    <source>
        <strain evidence="10 14">COL-Kpn30</strain>
    </source>
</reference>